<proteinExistence type="predicted"/>
<dbReference type="AlphaFoldDB" id="A0A8S0UDU5"/>
<dbReference type="OrthoDB" id="10267033at2759"/>
<reference evidence="2 3" key="1">
    <citation type="submission" date="2019-12" db="EMBL/GenBank/DDBJ databases">
        <authorList>
            <person name="Alioto T."/>
            <person name="Alioto T."/>
            <person name="Gomez Garrido J."/>
        </authorList>
    </citation>
    <scope>NUCLEOTIDE SEQUENCE [LARGE SCALE GENOMIC DNA]</scope>
</reference>
<evidence type="ECO:0000313" key="3">
    <source>
        <dbReference type="Proteomes" id="UP000594638"/>
    </source>
</evidence>
<dbReference type="Pfam" id="PF20651">
    <property type="entry name" value="EXOC6_Sec15_N"/>
    <property type="match status" value="1"/>
</dbReference>
<dbReference type="Proteomes" id="UP000594638">
    <property type="component" value="Unassembled WGS sequence"/>
</dbReference>
<gene>
    <name evidence="2" type="ORF">OLEA9_A037718</name>
</gene>
<protein>
    <recommendedName>
        <fullName evidence="1">Exocyst complex component EXOC6/Sec15 N-terminal domain-containing protein</fullName>
    </recommendedName>
</protein>
<dbReference type="PANTHER" id="PTHR12702:SF0">
    <property type="entry name" value="EXOCYST COMPLEX COMPONENT 6"/>
    <property type="match status" value="1"/>
</dbReference>
<dbReference type="GO" id="GO:0000145">
    <property type="term" value="C:exocyst"/>
    <property type="evidence" value="ECO:0007669"/>
    <property type="project" value="TreeGrafter"/>
</dbReference>
<dbReference type="GO" id="GO:0006886">
    <property type="term" value="P:intracellular protein transport"/>
    <property type="evidence" value="ECO:0007669"/>
    <property type="project" value="InterPro"/>
</dbReference>
<dbReference type="GO" id="GO:0090522">
    <property type="term" value="P:vesicle tethering involved in exocytosis"/>
    <property type="evidence" value="ECO:0007669"/>
    <property type="project" value="InterPro"/>
</dbReference>
<evidence type="ECO:0000313" key="2">
    <source>
        <dbReference type="EMBL" id="CAA3015155.1"/>
    </source>
</evidence>
<feature type="domain" description="Exocyst complex component EXOC6/Sec15 N-terminal" evidence="1">
    <location>
        <begin position="99"/>
        <end position="168"/>
    </location>
</feature>
<keyword evidence="3" id="KW-1185">Reference proteome</keyword>
<name>A0A8S0UDU5_OLEEU</name>
<dbReference type="EMBL" id="CACTIH010007528">
    <property type="protein sequence ID" value="CAA3015155.1"/>
    <property type="molecule type" value="Genomic_DNA"/>
</dbReference>
<sequence length="346" mass="39420">MSAEMKMRPARQAGEDSVLSTMVSNGEDLGPMVRLAFETWKPEAHMQRLKNVVRKKEVEIDEPCKLHYEDFILAVDELRGVLVDAEELKSELANESFGLQENCVLALDLCLNYNNHISEGWFYPALKAVDQIEKNYPQNIPVKAHKMLIEKRKPLIKSHIEKKVCTRVMNAEVRFANILCTESHQTFFALIAGCFIVEDRVLRTASGPLSPKQLETMWETDAAKITSILEEQFSHMDTASHLFLVKDYATLLGATLKKYGYESVDNRSLKSLPVTLVMKKESDYHTDVLIFHLQASDIMPETLIMKKESDYHTDVLIFHLQASDIMLAFAYIPSFSSVLPECCRIV</sequence>
<comment type="caution">
    <text evidence="2">The sequence shown here is derived from an EMBL/GenBank/DDBJ whole genome shotgun (WGS) entry which is preliminary data.</text>
</comment>
<organism evidence="2 3">
    <name type="scientific">Olea europaea subsp. europaea</name>
    <dbReference type="NCBI Taxonomy" id="158383"/>
    <lineage>
        <taxon>Eukaryota</taxon>
        <taxon>Viridiplantae</taxon>
        <taxon>Streptophyta</taxon>
        <taxon>Embryophyta</taxon>
        <taxon>Tracheophyta</taxon>
        <taxon>Spermatophyta</taxon>
        <taxon>Magnoliopsida</taxon>
        <taxon>eudicotyledons</taxon>
        <taxon>Gunneridae</taxon>
        <taxon>Pentapetalae</taxon>
        <taxon>asterids</taxon>
        <taxon>lamiids</taxon>
        <taxon>Lamiales</taxon>
        <taxon>Oleaceae</taxon>
        <taxon>Oleeae</taxon>
        <taxon>Olea</taxon>
    </lineage>
</organism>
<accession>A0A8S0UDU5</accession>
<dbReference type="Gramene" id="OE9A037718T1">
    <property type="protein sequence ID" value="OE9A037718C1"/>
    <property type="gene ID" value="OE9A037718"/>
</dbReference>
<evidence type="ECO:0000259" key="1">
    <source>
        <dbReference type="Pfam" id="PF20651"/>
    </source>
</evidence>
<dbReference type="GO" id="GO:0006893">
    <property type="term" value="P:Golgi to plasma membrane transport"/>
    <property type="evidence" value="ECO:0007669"/>
    <property type="project" value="TreeGrafter"/>
</dbReference>
<dbReference type="GO" id="GO:0016020">
    <property type="term" value="C:membrane"/>
    <property type="evidence" value="ECO:0007669"/>
    <property type="project" value="TreeGrafter"/>
</dbReference>
<dbReference type="PANTHER" id="PTHR12702">
    <property type="entry name" value="SEC15"/>
    <property type="match status" value="1"/>
</dbReference>
<dbReference type="InterPro" id="IPR007225">
    <property type="entry name" value="EXOC6/Sec15"/>
</dbReference>
<dbReference type="InterPro" id="IPR048359">
    <property type="entry name" value="EXOC6_Sec15_N"/>
</dbReference>